<dbReference type="Proteomes" id="UP001500713">
    <property type="component" value="Unassembled WGS sequence"/>
</dbReference>
<feature type="transmembrane region" description="Helical" evidence="1">
    <location>
        <begin position="79"/>
        <end position="98"/>
    </location>
</feature>
<evidence type="ECO:0000256" key="1">
    <source>
        <dbReference type="SAM" id="Phobius"/>
    </source>
</evidence>
<gene>
    <name evidence="2" type="ORF">GCM10009096_13150</name>
</gene>
<proteinExistence type="predicted"/>
<feature type="transmembrane region" description="Helical" evidence="1">
    <location>
        <begin position="54"/>
        <end position="72"/>
    </location>
</feature>
<evidence type="ECO:0000313" key="2">
    <source>
        <dbReference type="EMBL" id="GAA0473222.1"/>
    </source>
</evidence>
<keyword evidence="1" id="KW-0472">Membrane</keyword>
<name>A0ABN1ACP1_9SPHN</name>
<evidence type="ECO:0008006" key="4">
    <source>
        <dbReference type="Google" id="ProtNLM"/>
    </source>
</evidence>
<accession>A0ABN1ACP1</accession>
<comment type="caution">
    <text evidence="2">The sequence shown here is derived from an EMBL/GenBank/DDBJ whole genome shotgun (WGS) entry which is preliminary data.</text>
</comment>
<keyword evidence="3" id="KW-1185">Reference proteome</keyword>
<feature type="transmembrane region" description="Helical" evidence="1">
    <location>
        <begin position="12"/>
        <end position="34"/>
    </location>
</feature>
<reference evidence="2 3" key="1">
    <citation type="journal article" date="2019" name="Int. J. Syst. Evol. Microbiol.">
        <title>The Global Catalogue of Microorganisms (GCM) 10K type strain sequencing project: providing services to taxonomists for standard genome sequencing and annotation.</title>
        <authorList>
            <consortium name="The Broad Institute Genomics Platform"/>
            <consortium name="The Broad Institute Genome Sequencing Center for Infectious Disease"/>
            <person name="Wu L."/>
            <person name="Ma J."/>
        </authorList>
    </citation>
    <scope>NUCLEOTIDE SEQUENCE [LARGE SCALE GENOMIC DNA]</scope>
    <source>
        <strain evidence="2 3">JCM 14162</strain>
    </source>
</reference>
<feature type="transmembrane region" description="Helical" evidence="1">
    <location>
        <begin position="110"/>
        <end position="129"/>
    </location>
</feature>
<keyword evidence="1" id="KW-1133">Transmembrane helix</keyword>
<sequence length="138" mass="15247">MNLTSANLNSKSIARTLFALAALYGVPVLLLGLFGEAQFNAAMPPAITHPEFYYGFHGVALVFQLVFVLIAIDPLRYRPLMLVAVLEKLAFFVPALWLYTNGRLAEGGPFYGAMIDGLWAFAFLFSWWLTRPKEAGTG</sequence>
<protein>
    <recommendedName>
        <fullName evidence="4">DUF4345 domain-containing protein</fullName>
    </recommendedName>
</protein>
<keyword evidence="1" id="KW-0812">Transmembrane</keyword>
<evidence type="ECO:0000313" key="3">
    <source>
        <dbReference type="Proteomes" id="UP001500713"/>
    </source>
</evidence>
<dbReference type="RefSeq" id="WP_229956152.1">
    <property type="nucleotide sequence ID" value="NZ_BAAAEM010000002.1"/>
</dbReference>
<organism evidence="2 3">
    <name type="scientific">Parasphingorhabdus litoris</name>
    <dbReference type="NCBI Taxonomy" id="394733"/>
    <lineage>
        <taxon>Bacteria</taxon>
        <taxon>Pseudomonadati</taxon>
        <taxon>Pseudomonadota</taxon>
        <taxon>Alphaproteobacteria</taxon>
        <taxon>Sphingomonadales</taxon>
        <taxon>Sphingomonadaceae</taxon>
        <taxon>Parasphingorhabdus</taxon>
    </lineage>
</organism>
<dbReference type="EMBL" id="BAAAEM010000002">
    <property type="protein sequence ID" value="GAA0473222.1"/>
    <property type="molecule type" value="Genomic_DNA"/>
</dbReference>